<dbReference type="RefSeq" id="WP_095617188.1">
    <property type="nucleotide sequence ID" value="NZ_NSKD01000003.1"/>
</dbReference>
<dbReference type="OrthoDB" id="512864at2"/>
<proteinExistence type="predicted"/>
<comment type="caution">
    <text evidence="2">The sequence shown here is derived from an EMBL/GenBank/DDBJ whole genome shotgun (WGS) entry which is preliminary data.</text>
</comment>
<keyword evidence="1" id="KW-0472">Membrane</keyword>
<organism evidence="2 3">
    <name type="scientific">Halovibrio salipaludis</name>
    <dbReference type="NCBI Taxonomy" id="2032626"/>
    <lineage>
        <taxon>Bacteria</taxon>
        <taxon>Pseudomonadati</taxon>
        <taxon>Pseudomonadota</taxon>
        <taxon>Gammaproteobacteria</taxon>
        <taxon>Oceanospirillales</taxon>
        <taxon>Halomonadaceae</taxon>
        <taxon>Halovibrio</taxon>
    </lineage>
</organism>
<protein>
    <recommendedName>
        <fullName evidence="4">Rod shape-determining protein MreD</fullName>
    </recommendedName>
</protein>
<feature type="transmembrane region" description="Helical" evidence="1">
    <location>
        <begin position="118"/>
        <end position="143"/>
    </location>
</feature>
<feature type="transmembrane region" description="Helical" evidence="1">
    <location>
        <begin position="7"/>
        <end position="25"/>
    </location>
</feature>
<evidence type="ECO:0000313" key="3">
    <source>
        <dbReference type="Proteomes" id="UP000218896"/>
    </source>
</evidence>
<sequence length="148" mass="17202">MLKWRGWLYSPELNIILFAFLLNYPWEFLQVPFYRAMPQAAHWDAILFCSRATVGDALIALASFWWVALMSRSRRWVTHPSPWQVVNFSAFAVVITIILEWHATVVAGRWAYAEQMPVLPVIGTGLLPLLQWVILPPLIVWLVSRQIR</sequence>
<dbReference type="EMBL" id="NSKD01000003">
    <property type="protein sequence ID" value="PAU80345.1"/>
    <property type="molecule type" value="Genomic_DNA"/>
</dbReference>
<feature type="transmembrane region" description="Helical" evidence="1">
    <location>
        <begin position="45"/>
        <end position="67"/>
    </location>
</feature>
<accession>A0A2A2F6X3</accession>
<dbReference type="Proteomes" id="UP000218896">
    <property type="component" value="Unassembled WGS sequence"/>
</dbReference>
<evidence type="ECO:0000256" key="1">
    <source>
        <dbReference type="SAM" id="Phobius"/>
    </source>
</evidence>
<evidence type="ECO:0000313" key="2">
    <source>
        <dbReference type="EMBL" id="PAU80345.1"/>
    </source>
</evidence>
<keyword evidence="3" id="KW-1185">Reference proteome</keyword>
<keyword evidence="1" id="KW-0812">Transmembrane</keyword>
<feature type="transmembrane region" description="Helical" evidence="1">
    <location>
        <begin position="88"/>
        <end position="112"/>
    </location>
</feature>
<evidence type="ECO:0008006" key="4">
    <source>
        <dbReference type="Google" id="ProtNLM"/>
    </source>
</evidence>
<gene>
    <name evidence="2" type="ORF">CK501_07795</name>
</gene>
<keyword evidence="1" id="KW-1133">Transmembrane helix</keyword>
<reference evidence="2 3" key="1">
    <citation type="submission" date="2017-08" db="EMBL/GenBank/DDBJ databases">
        <title>Halovibrio sewagensis sp. nov., isolated from wastewater of high salinity.</title>
        <authorList>
            <person name="Dong X."/>
            <person name="Zhang G."/>
        </authorList>
    </citation>
    <scope>NUCLEOTIDE SEQUENCE [LARGE SCALE GENOMIC DNA]</scope>
    <source>
        <strain evidence="2 3">YL5-2</strain>
    </source>
</reference>
<name>A0A2A2F6X3_9GAMM</name>
<dbReference type="AlphaFoldDB" id="A0A2A2F6X3"/>